<accession>A0AAQ4F567</accession>
<evidence type="ECO:0000256" key="1">
    <source>
        <dbReference type="SAM" id="Phobius"/>
    </source>
</evidence>
<feature type="transmembrane region" description="Helical" evidence="1">
    <location>
        <begin position="227"/>
        <end position="246"/>
    </location>
</feature>
<gene>
    <name evidence="2" type="ORF">V5799_016628</name>
</gene>
<name>A0AAQ4F567_AMBAM</name>
<protein>
    <submittedName>
        <fullName evidence="2">Uncharacterized protein</fullName>
    </submittedName>
</protein>
<evidence type="ECO:0000313" key="3">
    <source>
        <dbReference type="Proteomes" id="UP001321473"/>
    </source>
</evidence>
<keyword evidence="1" id="KW-0812">Transmembrane</keyword>
<sequence length="247" mass="27227">MLSGRVRSFLVGEDEDLAGQLGVAAENYEDLYYGGETPLKFDDGLQNGDRLSAAWRKQMADTLLARPALVQRRRSSTRVTSAVEVFAPYRHPITRQTTKAPNTSSSESPHLRRFLDILNAHGARHLREPPPQAPMLCRCSPMQNESGNGTSDTIAELTTTSATTSRQPPLLLVVPVLLVAPRDGPLAVVLENRTTTERFSVPKLASNAVSTSVPMPTATLKRRRLRFVLLLVIFVLTISASLAYYMR</sequence>
<dbReference type="Proteomes" id="UP001321473">
    <property type="component" value="Unassembled WGS sequence"/>
</dbReference>
<keyword evidence="1" id="KW-1133">Transmembrane helix</keyword>
<keyword evidence="1" id="KW-0472">Membrane</keyword>
<organism evidence="2 3">
    <name type="scientific">Amblyomma americanum</name>
    <name type="common">Lone star tick</name>
    <dbReference type="NCBI Taxonomy" id="6943"/>
    <lineage>
        <taxon>Eukaryota</taxon>
        <taxon>Metazoa</taxon>
        <taxon>Ecdysozoa</taxon>
        <taxon>Arthropoda</taxon>
        <taxon>Chelicerata</taxon>
        <taxon>Arachnida</taxon>
        <taxon>Acari</taxon>
        <taxon>Parasitiformes</taxon>
        <taxon>Ixodida</taxon>
        <taxon>Ixodoidea</taxon>
        <taxon>Ixodidae</taxon>
        <taxon>Amblyomminae</taxon>
        <taxon>Amblyomma</taxon>
    </lineage>
</organism>
<keyword evidence="3" id="KW-1185">Reference proteome</keyword>
<reference evidence="2 3" key="1">
    <citation type="journal article" date="2023" name="Arcadia Sci">
        <title>De novo assembly of a long-read Amblyomma americanum tick genome.</title>
        <authorList>
            <person name="Chou S."/>
            <person name="Poskanzer K.E."/>
            <person name="Rollins M."/>
            <person name="Thuy-Boun P.S."/>
        </authorList>
    </citation>
    <scope>NUCLEOTIDE SEQUENCE [LARGE SCALE GENOMIC DNA]</scope>
    <source>
        <strain evidence="2">F_SG_1</strain>
        <tissue evidence="2">Salivary glands</tissue>
    </source>
</reference>
<comment type="caution">
    <text evidence="2">The sequence shown here is derived from an EMBL/GenBank/DDBJ whole genome shotgun (WGS) entry which is preliminary data.</text>
</comment>
<evidence type="ECO:0000313" key="2">
    <source>
        <dbReference type="EMBL" id="KAK8782031.1"/>
    </source>
</evidence>
<dbReference type="AlphaFoldDB" id="A0AAQ4F567"/>
<proteinExistence type="predicted"/>
<dbReference type="EMBL" id="JARKHS020007072">
    <property type="protein sequence ID" value="KAK8782031.1"/>
    <property type="molecule type" value="Genomic_DNA"/>
</dbReference>